<proteinExistence type="inferred from homology"/>
<dbReference type="Pfam" id="PF07885">
    <property type="entry name" value="Ion_trans_2"/>
    <property type="match status" value="2"/>
</dbReference>
<feature type="transmembrane region" description="Helical" evidence="9">
    <location>
        <begin position="244"/>
        <end position="260"/>
    </location>
</feature>
<evidence type="ECO:0000256" key="6">
    <source>
        <dbReference type="ARBA" id="ARBA00023136"/>
    </source>
</evidence>
<evidence type="ECO:0000259" key="10">
    <source>
        <dbReference type="Pfam" id="PF07885"/>
    </source>
</evidence>
<dbReference type="InterPro" id="IPR028325">
    <property type="entry name" value="VG_K_chnl"/>
</dbReference>
<evidence type="ECO:0000256" key="2">
    <source>
        <dbReference type="ARBA" id="ARBA00022448"/>
    </source>
</evidence>
<dbReference type="SUPFAM" id="SSF53850">
    <property type="entry name" value="Periplasmic binding protein-like II"/>
    <property type="match status" value="2"/>
</dbReference>
<dbReference type="SUPFAM" id="SSF81324">
    <property type="entry name" value="Voltage-gated potassium channels"/>
    <property type="match status" value="2"/>
</dbReference>
<evidence type="ECO:0000256" key="7">
    <source>
        <dbReference type="ARBA" id="ARBA00023303"/>
    </source>
</evidence>
<feature type="domain" description="Potassium channel" evidence="10">
    <location>
        <begin position="210"/>
        <end position="294"/>
    </location>
</feature>
<feature type="transmembrane region" description="Helical" evidence="9">
    <location>
        <begin position="745"/>
        <end position="761"/>
    </location>
</feature>
<dbReference type="PRINTS" id="PR00169">
    <property type="entry name" value="KCHANNEL"/>
</dbReference>
<keyword evidence="5 8" id="KW-0406">Ion transport</keyword>
<keyword evidence="12" id="KW-1185">Reference proteome</keyword>
<feature type="transmembrane region" description="Helical" evidence="9">
    <location>
        <begin position="438"/>
        <end position="460"/>
    </location>
</feature>
<feature type="transmembrane region" description="Helical" evidence="9">
    <location>
        <begin position="272"/>
        <end position="296"/>
    </location>
</feature>
<feature type="transmembrane region" description="Helical" evidence="9">
    <location>
        <begin position="940"/>
        <end position="961"/>
    </location>
</feature>
<dbReference type="Proteomes" id="UP001159405">
    <property type="component" value="Unassembled WGS sequence"/>
</dbReference>
<sequence length="1028" mass="117741">MCLSVRNTFYKAVTIKKPKFREEYLTEQALHITVQFSRTAIMNWAKLFSAFALGNFLIFYQPSAAESDSSGEGEEEEHHKIPLVFGWIEKPPYATPPTNGSLDNEAQGMIRDAISPYILKECGRDRRIKYQVATKKFESEFEMIELLRQNKVHVALPIFENPENRKYIDLPFFKLDDYHGTEFITTEDDTTALTVVMDSVLKSWPLLAVLLVLTAIAGIIMWALDTYWNSEEFPRSFIKGSWDGFWWSFISMTTVGYGDKSPKSIVARIFSIIWIMMGLIVMAIFTASVTSALTAASLDLEPSNLEGYKIAVLGNGTEYQHALLEDAHPTEYKNIEEIVQAMNTDEVDGMMLDHYTASYYQQRDKLKSFVTVKNLELRREVGLLFSEDRRFIAKCFLLYRSNIWRLAQTITGTFKLKQQKSTKSVSLFDDSSLLIRQFLYTSLGILGVLVLAGMLWELFVKKKVKIRKGQVVEAVNPGFSFSSQGEAIRYDVEATRELFKKMEEHLSKLEFKTSDYRRNHNYNKIVKSDWLSTALISALIGQFNRTVRVMPNKHNSSAVRVASRQNIVVLEELSSKITKMSVPLVFGWIEKPPYAVPPTNESLDNEAHGLIRDAVLRYILVECGYSLKLEYQVSTRKFESEFELLQQLRQNIVHIALPIFEDANNRKYSEFIFFKLDDYPGTEFITTEDDTTTLTVVMDSVLKSWPLLAVTLVLTAIAGIIMWALDTYWNSEEFPRSFIKGSWDGFWWSFISMTTVGYGDKSPKSIVARIFSIIWIMLGLIAMAIFTANVTSALTAASLEVKLNSLEGYKIAVLGNGTEYDHALSEHAEPKEYQRIEDIQQAVNAQEVDGMMLDHYTAAYYQRRDKLSRSLITVKKFDLRREVGVLFSKDRESIADCLAIHRSNIWRLMQTMTVTFQLKKQETSKQVSLFDNSSTFVTQLLYISLGVLSGLLLIGTIWDFFIRRKPKINKDTSEGEFEKILWICKYGNSFALSSGKETICRDVEAARILFRQMDEHLSKLETKVSMLL</sequence>
<comment type="similarity">
    <text evidence="8">Belongs to the two pore domain potassium channel (TC 1.A.1.8) family.</text>
</comment>
<reference evidence="11 12" key="1">
    <citation type="submission" date="2022-05" db="EMBL/GenBank/DDBJ databases">
        <authorList>
            <consortium name="Genoscope - CEA"/>
            <person name="William W."/>
        </authorList>
    </citation>
    <scope>NUCLEOTIDE SEQUENCE [LARGE SCALE GENOMIC DNA]</scope>
</reference>
<keyword evidence="2 8" id="KW-0813">Transport</keyword>
<dbReference type="PRINTS" id="PR01333">
    <property type="entry name" value="2POREKCHANEL"/>
</dbReference>
<comment type="caution">
    <text evidence="11">The sequence shown here is derived from an EMBL/GenBank/DDBJ whole genome shotgun (WGS) entry which is preliminary data.</text>
</comment>
<accession>A0ABN8NIY9</accession>
<keyword evidence="3 8" id="KW-0812">Transmembrane</keyword>
<feature type="transmembrane region" description="Helical" evidence="9">
    <location>
        <begin position="773"/>
        <end position="797"/>
    </location>
</feature>
<evidence type="ECO:0000256" key="9">
    <source>
        <dbReference type="SAM" id="Phobius"/>
    </source>
</evidence>
<keyword evidence="6 9" id="KW-0472">Membrane</keyword>
<keyword evidence="4 9" id="KW-1133">Transmembrane helix</keyword>
<dbReference type="PANTHER" id="PTHR11537">
    <property type="entry name" value="VOLTAGE-GATED POTASSIUM CHANNEL"/>
    <property type="match status" value="1"/>
</dbReference>
<organism evidence="11 12">
    <name type="scientific">Porites lobata</name>
    <dbReference type="NCBI Taxonomy" id="104759"/>
    <lineage>
        <taxon>Eukaryota</taxon>
        <taxon>Metazoa</taxon>
        <taxon>Cnidaria</taxon>
        <taxon>Anthozoa</taxon>
        <taxon>Hexacorallia</taxon>
        <taxon>Scleractinia</taxon>
        <taxon>Fungiina</taxon>
        <taxon>Poritidae</taxon>
        <taxon>Porites</taxon>
    </lineage>
</organism>
<evidence type="ECO:0000256" key="8">
    <source>
        <dbReference type="RuleBase" id="RU003857"/>
    </source>
</evidence>
<dbReference type="Gene3D" id="3.40.190.10">
    <property type="entry name" value="Periplasmic binding protein-like II"/>
    <property type="match status" value="2"/>
</dbReference>
<feature type="transmembrane region" description="Helical" evidence="9">
    <location>
        <begin position="705"/>
        <end position="725"/>
    </location>
</feature>
<evidence type="ECO:0000256" key="3">
    <source>
        <dbReference type="ARBA" id="ARBA00022692"/>
    </source>
</evidence>
<dbReference type="InterPro" id="IPR013099">
    <property type="entry name" value="K_chnl_dom"/>
</dbReference>
<evidence type="ECO:0000313" key="12">
    <source>
        <dbReference type="Proteomes" id="UP001159405"/>
    </source>
</evidence>
<dbReference type="Gene3D" id="1.10.287.70">
    <property type="match status" value="2"/>
</dbReference>
<protein>
    <recommendedName>
        <fullName evidence="10">Potassium channel domain-containing protein</fullName>
    </recommendedName>
</protein>
<evidence type="ECO:0000313" key="11">
    <source>
        <dbReference type="EMBL" id="CAH3105979.1"/>
    </source>
</evidence>
<dbReference type="PANTHER" id="PTHR11537:SF252">
    <property type="entry name" value="POTASSIUM VOLTAGE-GATED CHANNEL PROTEIN SHAW"/>
    <property type="match status" value="1"/>
</dbReference>
<keyword evidence="7 8" id="KW-0407">Ion channel</keyword>
<gene>
    <name evidence="11" type="ORF">PLOB_00013938</name>
</gene>
<dbReference type="EMBL" id="CALNXK010000018">
    <property type="protein sequence ID" value="CAH3105979.1"/>
    <property type="molecule type" value="Genomic_DNA"/>
</dbReference>
<name>A0ABN8NIY9_9CNID</name>
<feature type="transmembrane region" description="Helical" evidence="9">
    <location>
        <begin position="204"/>
        <end position="224"/>
    </location>
</feature>
<feature type="domain" description="Potassium channel" evidence="10">
    <location>
        <begin position="711"/>
        <end position="795"/>
    </location>
</feature>
<evidence type="ECO:0000256" key="5">
    <source>
        <dbReference type="ARBA" id="ARBA00023065"/>
    </source>
</evidence>
<evidence type="ECO:0000256" key="1">
    <source>
        <dbReference type="ARBA" id="ARBA00004141"/>
    </source>
</evidence>
<evidence type="ECO:0000256" key="4">
    <source>
        <dbReference type="ARBA" id="ARBA00022989"/>
    </source>
</evidence>
<dbReference type="InterPro" id="IPR003280">
    <property type="entry name" value="2pore_dom_K_chnl"/>
</dbReference>
<comment type="subcellular location">
    <subcellularLocation>
        <location evidence="1">Membrane</location>
        <topology evidence="1">Multi-pass membrane protein</topology>
    </subcellularLocation>
</comment>